<dbReference type="WBParaSite" id="MCU_002492-RA">
    <property type="protein sequence ID" value="MCU_002492-RA"/>
    <property type="gene ID" value="MCU_002492"/>
</dbReference>
<reference evidence="3" key="1">
    <citation type="submission" date="2019-11" db="UniProtKB">
        <authorList>
            <consortium name="WormBaseParasite"/>
        </authorList>
    </citation>
    <scope>IDENTIFICATION</scope>
</reference>
<feature type="chain" id="PRO_5024409216" evidence="2">
    <location>
        <begin position="24"/>
        <end position="100"/>
    </location>
</feature>
<protein>
    <submittedName>
        <fullName evidence="3">Secreted protein</fullName>
    </submittedName>
</protein>
<dbReference type="AlphaFoldDB" id="A0A5K3ERE9"/>
<evidence type="ECO:0000313" key="3">
    <source>
        <dbReference type="WBParaSite" id="MCU_002492-RA"/>
    </source>
</evidence>
<name>A0A5K3ERE9_MESCO</name>
<evidence type="ECO:0000256" key="1">
    <source>
        <dbReference type="SAM" id="MobiDB-lite"/>
    </source>
</evidence>
<feature type="signal peptide" evidence="2">
    <location>
        <begin position="1"/>
        <end position="23"/>
    </location>
</feature>
<evidence type="ECO:0000256" key="2">
    <source>
        <dbReference type="SAM" id="SignalP"/>
    </source>
</evidence>
<accession>A0A5K3ERE9</accession>
<organism evidence="3">
    <name type="scientific">Mesocestoides corti</name>
    <name type="common">Flatworm</name>
    <dbReference type="NCBI Taxonomy" id="53468"/>
    <lineage>
        <taxon>Eukaryota</taxon>
        <taxon>Metazoa</taxon>
        <taxon>Spiralia</taxon>
        <taxon>Lophotrochozoa</taxon>
        <taxon>Platyhelminthes</taxon>
        <taxon>Cestoda</taxon>
        <taxon>Eucestoda</taxon>
        <taxon>Cyclophyllidea</taxon>
        <taxon>Mesocestoididae</taxon>
        <taxon>Mesocestoides</taxon>
    </lineage>
</organism>
<feature type="region of interest" description="Disordered" evidence="1">
    <location>
        <begin position="49"/>
        <end position="71"/>
    </location>
</feature>
<proteinExistence type="predicted"/>
<keyword evidence="2" id="KW-0732">Signal</keyword>
<sequence length="100" mass="10728">MLGSRDVLARMHVLCVCVCVCFPRNGDEGSGDDADADEKAALEVDVPLSGSPGLRARTHPPTQPPPNQLARARRGACVAPVRASIVIRYACLRSWFKVDA</sequence>